<sequence length="334" mass="36063">MRIVIDAMGGDHAPEEIVKGAIQARNEFDIDITLVGDRERILKVLTAEKADESKFQIIHTTEIISNNESPTLAIRRKKDSSMVVGMRLLKEGKGDAFISAGSTGAILAGGLFIVGRIKGIDRPALAPVLPGKNGPFMLMDAGANAECKTQNILQFGIMGNIYSKKVLSKANPKVGLVNIGSEEEKGTEFTKECFKMLKESRLNFVGNVEGREIPDGNIDVVVCDGFTGNVILKVFEGVAQTIFDILKEEIMSSARTKIGGLLLKPVFRKFKKKFDYTEHGGAILLGVDGTVIKAHGSSNAKAIKNAIKQAVLCVRGGVVESIKEEIEGYNEING</sequence>
<keyword evidence="2 10" id="KW-0963">Cytoplasm</keyword>
<dbReference type="OrthoDB" id="9806408at2"/>
<comment type="pathway">
    <text evidence="10">Lipid metabolism; phospholipid metabolism.</text>
</comment>
<protein>
    <recommendedName>
        <fullName evidence="8 10">Phosphate acyltransferase</fullName>
        <ecNumber evidence="8 10">2.3.1.274</ecNumber>
    </recommendedName>
    <alternativeName>
        <fullName evidence="10">Acyl-ACP phosphotransacylase</fullName>
    </alternativeName>
    <alternativeName>
        <fullName evidence="10">Acyl-[acyl-carrier-protein]--phosphate acyltransferase</fullName>
    </alternativeName>
    <alternativeName>
        <fullName evidence="10">Phosphate-acyl-ACP acyltransferase</fullName>
    </alternativeName>
</protein>
<keyword evidence="7 10" id="KW-1208">Phospholipid metabolism</keyword>
<comment type="caution">
    <text evidence="11">The sequence shown here is derived from an EMBL/GenBank/DDBJ whole genome shotgun (WGS) entry which is preliminary data.</text>
</comment>
<evidence type="ECO:0000256" key="3">
    <source>
        <dbReference type="ARBA" id="ARBA00022516"/>
    </source>
</evidence>
<dbReference type="GO" id="GO:0005737">
    <property type="term" value="C:cytoplasm"/>
    <property type="evidence" value="ECO:0007669"/>
    <property type="project" value="UniProtKB-SubCell"/>
</dbReference>
<reference evidence="11 12" key="1">
    <citation type="submission" date="2019-03" db="EMBL/GenBank/DDBJ databases">
        <title>Genomic Encyclopedia of Type Strains, Phase IV (KMG-IV): sequencing the most valuable type-strain genomes for metagenomic binning, comparative biology and taxonomic classification.</title>
        <authorList>
            <person name="Goeker M."/>
        </authorList>
    </citation>
    <scope>NUCLEOTIDE SEQUENCE [LARGE SCALE GENOMIC DNA]</scope>
    <source>
        <strain evidence="11 12">DSM 24455</strain>
    </source>
</reference>
<name>A0A4R7KSF1_9CLOT</name>
<dbReference type="Proteomes" id="UP000295325">
    <property type="component" value="Unassembled WGS sequence"/>
</dbReference>
<evidence type="ECO:0000256" key="10">
    <source>
        <dbReference type="HAMAP-Rule" id="MF_00019"/>
    </source>
</evidence>
<evidence type="ECO:0000313" key="11">
    <source>
        <dbReference type="EMBL" id="TDT61614.1"/>
    </source>
</evidence>
<comment type="function">
    <text evidence="10">Catalyzes the reversible formation of acyl-phosphate (acyl-PO(4)) from acyl-[acyl-carrier-protein] (acyl-ACP). This enzyme utilizes acyl-ACP as fatty acyl donor, but not acyl-CoA.</text>
</comment>
<evidence type="ECO:0000256" key="1">
    <source>
        <dbReference type="ARBA" id="ARBA00001232"/>
    </source>
</evidence>
<dbReference type="UniPathway" id="UPA00085"/>
<evidence type="ECO:0000256" key="6">
    <source>
        <dbReference type="ARBA" id="ARBA00023209"/>
    </source>
</evidence>
<gene>
    <name evidence="10" type="primary">plsX</name>
    <name evidence="11" type="ORF">EDD71_10698</name>
</gene>
<dbReference type="HAMAP" id="MF_00019">
    <property type="entry name" value="PlsX"/>
    <property type="match status" value="1"/>
</dbReference>
<dbReference type="RefSeq" id="WP_133627723.1">
    <property type="nucleotide sequence ID" value="NZ_SOAZ01000006.1"/>
</dbReference>
<dbReference type="GO" id="GO:0043811">
    <property type="term" value="F:phosphate:acyl-[acyl carrier protein] acyltransferase activity"/>
    <property type="evidence" value="ECO:0007669"/>
    <property type="project" value="UniProtKB-UniRule"/>
</dbReference>
<organism evidence="11 12">
    <name type="scientific">Fonticella tunisiensis</name>
    <dbReference type="NCBI Taxonomy" id="1096341"/>
    <lineage>
        <taxon>Bacteria</taxon>
        <taxon>Bacillati</taxon>
        <taxon>Bacillota</taxon>
        <taxon>Clostridia</taxon>
        <taxon>Eubacteriales</taxon>
        <taxon>Clostridiaceae</taxon>
        <taxon>Fonticella</taxon>
    </lineage>
</organism>
<dbReference type="PANTHER" id="PTHR30100:SF1">
    <property type="entry name" value="PHOSPHATE ACYLTRANSFERASE"/>
    <property type="match status" value="1"/>
</dbReference>
<dbReference type="AlphaFoldDB" id="A0A4R7KSF1"/>
<evidence type="ECO:0000313" key="12">
    <source>
        <dbReference type="Proteomes" id="UP000295325"/>
    </source>
</evidence>
<dbReference type="InterPro" id="IPR012281">
    <property type="entry name" value="Phospholipid_synth_PlsX-like"/>
</dbReference>
<evidence type="ECO:0000256" key="4">
    <source>
        <dbReference type="ARBA" id="ARBA00022679"/>
    </source>
</evidence>
<keyword evidence="11" id="KW-0012">Acyltransferase</keyword>
<evidence type="ECO:0000256" key="9">
    <source>
        <dbReference type="ARBA" id="ARBA00046608"/>
    </source>
</evidence>
<dbReference type="PIRSF" id="PIRSF002465">
    <property type="entry name" value="Phsphlp_syn_PlsX"/>
    <property type="match status" value="1"/>
</dbReference>
<dbReference type="NCBIfam" id="TIGR00182">
    <property type="entry name" value="plsX"/>
    <property type="match status" value="1"/>
</dbReference>
<dbReference type="Pfam" id="PF02504">
    <property type="entry name" value="FA_synthesis"/>
    <property type="match status" value="1"/>
</dbReference>
<evidence type="ECO:0000256" key="2">
    <source>
        <dbReference type="ARBA" id="ARBA00022490"/>
    </source>
</evidence>
<keyword evidence="3 10" id="KW-0444">Lipid biosynthesis</keyword>
<dbReference type="SUPFAM" id="SSF53659">
    <property type="entry name" value="Isocitrate/Isopropylmalate dehydrogenase-like"/>
    <property type="match status" value="1"/>
</dbReference>
<comment type="subunit">
    <text evidence="9 10">Homodimer. Probably interacts with PlsY.</text>
</comment>
<keyword evidence="5 10" id="KW-0443">Lipid metabolism</keyword>
<dbReference type="InterPro" id="IPR003664">
    <property type="entry name" value="FA_synthesis"/>
</dbReference>
<keyword evidence="4 10" id="KW-0808">Transferase</keyword>
<accession>A0A4R7KSF1</accession>
<keyword evidence="6 10" id="KW-0594">Phospholipid biosynthesis</keyword>
<proteinExistence type="inferred from homology"/>
<dbReference type="PANTHER" id="PTHR30100">
    <property type="entry name" value="FATTY ACID/PHOSPHOLIPID SYNTHESIS PROTEIN PLSX"/>
    <property type="match status" value="1"/>
</dbReference>
<evidence type="ECO:0000256" key="5">
    <source>
        <dbReference type="ARBA" id="ARBA00023098"/>
    </source>
</evidence>
<evidence type="ECO:0000256" key="8">
    <source>
        <dbReference type="ARBA" id="ARBA00024069"/>
    </source>
</evidence>
<dbReference type="EC" id="2.3.1.274" evidence="8 10"/>
<dbReference type="EMBL" id="SOAZ01000006">
    <property type="protein sequence ID" value="TDT61614.1"/>
    <property type="molecule type" value="Genomic_DNA"/>
</dbReference>
<dbReference type="GO" id="GO:0008654">
    <property type="term" value="P:phospholipid biosynthetic process"/>
    <property type="evidence" value="ECO:0007669"/>
    <property type="project" value="UniProtKB-KW"/>
</dbReference>
<comment type="catalytic activity">
    <reaction evidence="1 10">
        <text>a fatty acyl-[ACP] + phosphate = an acyl phosphate + holo-[ACP]</text>
        <dbReference type="Rhea" id="RHEA:42292"/>
        <dbReference type="Rhea" id="RHEA-COMP:9685"/>
        <dbReference type="Rhea" id="RHEA-COMP:14125"/>
        <dbReference type="ChEBI" id="CHEBI:43474"/>
        <dbReference type="ChEBI" id="CHEBI:59918"/>
        <dbReference type="ChEBI" id="CHEBI:64479"/>
        <dbReference type="ChEBI" id="CHEBI:138651"/>
        <dbReference type="EC" id="2.3.1.274"/>
    </reaction>
</comment>
<dbReference type="GO" id="GO:0006633">
    <property type="term" value="P:fatty acid biosynthetic process"/>
    <property type="evidence" value="ECO:0007669"/>
    <property type="project" value="UniProtKB-UniRule"/>
</dbReference>
<keyword evidence="12" id="KW-1185">Reference proteome</keyword>
<dbReference type="Gene3D" id="3.40.718.10">
    <property type="entry name" value="Isopropylmalate Dehydrogenase"/>
    <property type="match status" value="1"/>
</dbReference>
<evidence type="ECO:0000256" key="7">
    <source>
        <dbReference type="ARBA" id="ARBA00023264"/>
    </source>
</evidence>
<comment type="subcellular location">
    <subcellularLocation>
        <location evidence="10">Cytoplasm</location>
    </subcellularLocation>
    <text evidence="10">Associated with the membrane possibly through PlsY.</text>
</comment>
<comment type="similarity">
    <text evidence="10">Belongs to the PlsX family.</text>
</comment>